<evidence type="ECO:0000256" key="1">
    <source>
        <dbReference type="ARBA" id="ARBA00006987"/>
    </source>
</evidence>
<dbReference type="InterPro" id="IPR005064">
    <property type="entry name" value="BUG"/>
</dbReference>
<proteinExistence type="inferred from homology"/>
<dbReference type="Gene3D" id="3.40.190.150">
    <property type="entry name" value="Bordetella uptake gene, domain 1"/>
    <property type="match status" value="1"/>
</dbReference>
<dbReference type="Proteomes" id="UP001168613">
    <property type="component" value="Unassembled WGS sequence"/>
</dbReference>
<dbReference type="CDD" id="cd07012">
    <property type="entry name" value="PBP2_Bug_TTT"/>
    <property type="match status" value="1"/>
</dbReference>
<keyword evidence="4" id="KW-1185">Reference proteome</keyword>
<name>A0ABT8EHW2_9BURK</name>
<organism evidence="3 4">
    <name type="scientific">Alcaligenes endophyticus</name>
    <dbReference type="NCBI Taxonomy" id="1929088"/>
    <lineage>
        <taxon>Bacteria</taxon>
        <taxon>Pseudomonadati</taxon>
        <taxon>Pseudomonadota</taxon>
        <taxon>Betaproteobacteria</taxon>
        <taxon>Burkholderiales</taxon>
        <taxon>Alcaligenaceae</taxon>
        <taxon>Alcaligenes</taxon>
    </lineage>
</organism>
<gene>
    <name evidence="3" type="ORF">LMS43_05440</name>
</gene>
<dbReference type="SUPFAM" id="SSF53850">
    <property type="entry name" value="Periplasmic binding protein-like II"/>
    <property type="match status" value="1"/>
</dbReference>
<dbReference type="PIRSF" id="PIRSF017082">
    <property type="entry name" value="YflP"/>
    <property type="match status" value="1"/>
</dbReference>
<comment type="caution">
    <text evidence="3">The sequence shown here is derived from an EMBL/GenBank/DDBJ whole genome shotgun (WGS) entry which is preliminary data.</text>
</comment>
<dbReference type="EMBL" id="JAJHNU010000001">
    <property type="protein sequence ID" value="MDN4120725.1"/>
    <property type="molecule type" value="Genomic_DNA"/>
</dbReference>
<dbReference type="PANTHER" id="PTHR42928:SF5">
    <property type="entry name" value="BLR1237 PROTEIN"/>
    <property type="match status" value="1"/>
</dbReference>
<evidence type="ECO:0000313" key="3">
    <source>
        <dbReference type="EMBL" id="MDN4120725.1"/>
    </source>
</evidence>
<dbReference type="Gene3D" id="3.40.190.10">
    <property type="entry name" value="Periplasmic binding protein-like II"/>
    <property type="match status" value="1"/>
</dbReference>
<dbReference type="InterPro" id="IPR042100">
    <property type="entry name" value="Bug_dom1"/>
</dbReference>
<sequence>MNLFVRRFFSVAGAVGMTLMCGTLQAETDYPNGPLTLVVPYAPGGTTDIVARLVAAELGQRIGQAVVVQNKSGAGGVVGTDYVVRQKPDGYTLVTGNIGPLATSPALFPNLPYDPVKDLIPIRNLVGIPNVILVRADSPFKTIQDVLEYKDKDALFYASSGTSTSPHLTGEMFALATGVPLEHVSYQGSAPALVDLIAGNVPLMFDNLPASIAQVQAGAVRALAVTTEERLPLLPDVPTLKESGVQDFVVTGWSGLFVPADTPQPVVDFLYENVEQVMQSDKVKERIAALAAEVPQGNSAEFGQFLQDEITRWSKVIKEANITVN</sequence>
<protein>
    <submittedName>
        <fullName evidence="3">Tripartite tricarboxylate transporter substrate binding protein</fullName>
    </submittedName>
</protein>
<keyword evidence="2" id="KW-0732">Signal</keyword>
<feature type="signal peptide" evidence="2">
    <location>
        <begin position="1"/>
        <end position="26"/>
    </location>
</feature>
<accession>A0ABT8EHW2</accession>
<evidence type="ECO:0000313" key="4">
    <source>
        <dbReference type="Proteomes" id="UP001168613"/>
    </source>
</evidence>
<comment type="similarity">
    <text evidence="1">Belongs to the UPF0065 (bug) family.</text>
</comment>
<dbReference type="RefSeq" id="WP_266124439.1">
    <property type="nucleotide sequence ID" value="NZ_JAJHNU010000001.1"/>
</dbReference>
<evidence type="ECO:0000256" key="2">
    <source>
        <dbReference type="SAM" id="SignalP"/>
    </source>
</evidence>
<reference evidence="3" key="1">
    <citation type="submission" date="2021-11" db="EMBL/GenBank/DDBJ databases">
        <title>Draft genome sequence of Alcaligenes endophyticus type strain CCUG 75668T.</title>
        <authorList>
            <person name="Salva-Serra F."/>
            <person name="Duran R.E."/>
            <person name="Seeger M."/>
            <person name="Moore E.R.B."/>
            <person name="Jaen-Luchoro D."/>
        </authorList>
    </citation>
    <scope>NUCLEOTIDE SEQUENCE</scope>
    <source>
        <strain evidence="3">CCUG 75668</strain>
    </source>
</reference>
<dbReference type="Pfam" id="PF03401">
    <property type="entry name" value="TctC"/>
    <property type="match status" value="1"/>
</dbReference>
<feature type="chain" id="PRO_5046313204" evidence="2">
    <location>
        <begin position="27"/>
        <end position="325"/>
    </location>
</feature>
<dbReference type="PANTHER" id="PTHR42928">
    <property type="entry name" value="TRICARBOXYLATE-BINDING PROTEIN"/>
    <property type="match status" value="1"/>
</dbReference>